<evidence type="ECO:0000256" key="6">
    <source>
        <dbReference type="ARBA" id="ARBA00022840"/>
    </source>
</evidence>
<feature type="binding site" evidence="12">
    <location>
        <position position="572"/>
    </location>
    <ligand>
        <name>ATP</name>
        <dbReference type="ChEBI" id="CHEBI:30616"/>
    </ligand>
</feature>
<dbReference type="SUPFAM" id="SSF50677">
    <property type="entry name" value="ValRS/IleRS/LeuRS editing domain"/>
    <property type="match status" value="1"/>
</dbReference>
<keyword evidence="7 12" id="KW-0648">Protein biosynthesis</keyword>
<evidence type="ECO:0000259" key="15">
    <source>
        <dbReference type="Pfam" id="PF10458"/>
    </source>
</evidence>
<evidence type="ECO:0000259" key="14">
    <source>
        <dbReference type="Pfam" id="PF08264"/>
    </source>
</evidence>
<dbReference type="SUPFAM" id="SSF52374">
    <property type="entry name" value="Nucleotidylyl transferase"/>
    <property type="match status" value="1"/>
</dbReference>
<evidence type="ECO:0000256" key="11">
    <source>
        <dbReference type="ARBA" id="ARBA00060830"/>
    </source>
</evidence>
<dbReference type="PRINTS" id="PR00986">
    <property type="entry name" value="TRNASYNTHVAL"/>
</dbReference>
<feature type="domain" description="Valyl-tRNA synthetase tRNA-binding arm" evidence="15">
    <location>
        <begin position="853"/>
        <end position="917"/>
    </location>
</feature>
<dbReference type="InterPro" id="IPR001412">
    <property type="entry name" value="aa-tRNA-synth_I_CS"/>
</dbReference>
<evidence type="ECO:0000256" key="4">
    <source>
        <dbReference type="ARBA" id="ARBA00022598"/>
    </source>
</evidence>
<protein>
    <recommendedName>
        <fullName evidence="12">Valine--tRNA ligase</fullName>
        <ecNumber evidence="12">6.1.1.9</ecNumber>
    </recommendedName>
    <alternativeName>
        <fullName evidence="12">Valyl-tRNA synthetase</fullName>
        <shortName evidence="12">ValRS</shortName>
    </alternativeName>
</protein>
<keyword evidence="4 12" id="KW-0436">Ligase</keyword>
<comment type="caution">
    <text evidence="16">The sequence shown here is derived from an EMBL/GenBank/DDBJ whole genome shotgun (WGS) entry which is preliminary data.</text>
</comment>
<dbReference type="Gene3D" id="1.10.730.10">
    <property type="entry name" value="Isoleucyl-tRNA Synthetase, Domain 1"/>
    <property type="match status" value="1"/>
</dbReference>
<comment type="function">
    <text evidence="12">Catalyzes the attachment of valine to tRNA(Val). As ValRS can inadvertently accommodate and process structurally similar amino acids such as threonine, to avoid such errors, it has a 'posttransfer' editing activity that hydrolyzes mischarged Thr-tRNA(Val) in a tRNA-dependent manner.</text>
</comment>
<dbReference type="PROSITE" id="PS00178">
    <property type="entry name" value="AA_TRNA_LIGASE_I"/>
    <property type="match status" value="1"/>
</dbReference>
<comment type="similarity">
    <text evidence="11 12">Belongs to the class-I aminoacyl-tRNA synthetase family. ValS type 1 subfamily.</text>
</comment>
<dbReference type="InterPro" id="IPR010978">
    <property type="entry name" value="tRNA-bd_arm"/>
</dbReference>
<name>A0A8E0NDL7_9CAUL</name>
<dbReference type="GO" id="GO:0005524">
    <property type="term" value="F:ATP binding"/>
    <property type="evidence" value="ECO:0007669"/>
    <property type="project" value="UniProtKB-UniRule"/>
</dbReference>
<dbReference type="InterPro" id="IPR009080">
    <property type="entry name" value="tRNAsynth_Ia_anticodon-bd"/>
</dbReference>
<proteinExistence type="inferred from homology"/>
<evidence type="ECO:0000256" key="7">
    <source>
        <dbReference type="ARBA" id="ARBA00022917"/>
    </source>
</evidence>
<dbReference type="GO" id="GO:0002161">
    <property type="term" value="F:aminoacyl-tRNA deacylase activity"/>
    <property type="evidence" value="ECO:0007669"/>
    <property type="project" value="InterPro"/>
</dbReference>
<dbReference type="InterPro" id="IPR019499">
    <property type="entry name" value="Val-tRNA_synth_tRNA-bd"/>
</dbReference>
<dbReference type="EMBL" id="BATC01000071">
    <property type="protein sequence ID" value="GAD60395.1"/>
    <property type="molecule type" value="Genomic_DNA"/>
</dbReference>
<dbReference type="InterPro" id="IPR002303">
    <property type="entry name" value="Valyl-tRNA_ligase"/>
</dbReference>
<dbReference type="NCBIfam" id="TIGR00422">
    <property type="entry name" value="valS"/>
    <property type="match status" value="1"/>
</dbReference>
<dbReference type="GO" id="GO:0006438">
    <property type="term" value="P:valyl-tRNA aminoacylation"/>
    <property type="evidence" value="ECO:0007669"/>
    <property type="project" value="UniProtKB-UniRule"/>
</dbReference>
<dbReference type="RefSeq" id="WP_021698489.1">
    <property type="nucleotide sequence ID" value="NZ_BATC01000071.1"/>
</dbReference>
<comment type="catalytic activity">
    <reaction evidence="10 12">
        <text>tRNA(Val) + L-valine + ATP = L-valyl-tRNA(Val) + AMP + diphosphate</text>
        <dbReference type="Rhea" id="RHEA:10704"/>
        <dbReference type="Rhea" id="RHEA-COMP:9672"/>
        <dbReference type="Rhea" id="RHEA-COMP:9708"/>
        <dbReference type="ChEBI" id="CHEBI:30616"/>
        <dbReference type="ChEBI" id="CHEBI:33019"/>
        <dbReference type="ChEBI" id="CHEBI:57762"/>
        <dbReference type="ChEBI" id="CHEBI:78442"/>
        <dbReference type="ChEBI" id="CHEBI:78537"/>
        <dbReference type="ChEBI" id="CHEBI:456215"/>
        <dbReference type="EC" id="6.1.1.9"/>
    </reaction>
</comment>
<dbReference type="Gene3D" id="3.40.50.620">
    <property type="entry name" value="HUPs"/>
    <property type="match status" value="2"/>
</dbReference>
<comment type="domain">
    <text evidence="12">ValRS has two distinct active sites: one for aminoacylation and one for editing. The misactivated threonine is translocated from the active site to the editing site.</text>
</comment>
<feature type="short sequence motif" description="'HIGH' region" evidence="12">
    <location>
        <begin position="47"/>
        <end position="57"/>
    </location>
</feature>
<dbReference type="NCBIfam" id="NF004349">
    <property type="entry name" value="PRK05729.1"/>
    <property type="match status" value="1"/>
</dbReference>
<evidence type="ECO:0000256" key="5">
    <source>
        <dbReference type="ARBA" id="ARBA00022741"/>
    </source>
</evidence>
<feature type="short sequence motif" description="'KMSKS' region" evidence="12">
    <location>
        <begin position="569"/>
        <end position="573"/>
    </location>
</feature>
<dbReference type="SUPFAM" id="SSF46589">
    <property type="entry name" value="tRNA-binding arm"/>
    <property type="match status" value="1"/>
</dbReference>
<dbReference type="HAMAP" id="MF_02004">
    <property type="entry name" value="Val_tRNA_synth_type1"/>
    <property type="match status" value="1"/>
</dbReference>
<dbReference type="CDD" id="cd00817">
    <property type="entry name" value="ValRS_core"/>
    <property type="match status" value="1"/>
</dbReference>
<dbReference type="InterPro" id="IPR002300">
    <property type="entry name" value="aa-tRNA-synth_Ia"/>
</dbReference>
<dbReference type="InterPro" id="IPR037118">
    <property type="entry name" value="Val-tRNA_synth_C_sf"/>
</dbReference>
<comment type="subcellular location">
    <subcellularLocation>
        <location evidence="1 12">Cytoplasm</location>
    </subcellularLocation>
</comment>
<dbReference type="OrthoDB" id="9810365at2"/>
<evidence type="ECO:0000256" key="9">
    <source>
        <dbReference type="ARBA" id="ARBA00023146"/>
    </source>
</evidence>
<gene>
    <name evidence="12" type="primary">valS</name>
    <name evidence="16" type="ORF">MBEBAB_2645</name>
</gene>
<accession>A0A8E0NDL7</accession>
<evidence type="ECO:0000256" key="3">
    <source>
        <dbReference type="ARBA" id="ARBA00022490"/>
    </source>
</evidence>
<dbReference type="CDD" id="cd07962">
    <property type="entry name" value="Anticodon_Ia_Val"/>
    <property type="match status" value="1"/>
</dbReference>
<dbReference type="GO" id="GO:0005829">
    <property type="term" value="C:cytosol"/>
    <property type="evidence" value="ECO:0007669"/>
    <property type="project" value="TreeGrafter"/>
</dbReference>
<evidence type="ECO:0000256" key="8">
    <source>
        <dbReference type="ARBA" id="ARBA00023054"/>
    </source>
</evidence>
<keyword evidence="3 12" id="KW-0963">Cytoplasm</keyword>
<feature type="domain" description="Aminoacyl-tRNA synthetase class Ia" evidence="13">
    <location>
        <begin position="15"/>
        <end position="608"/>
    </location>
</feature>
<evidence type="ECO:0000259" key="13">
    <source>
        <dbReference type="Pfam" id="PF00133"/>
    </source>
</evidence>
<dbReference type="InterPro" id="IPR033705">
    <property type="entry name" value="Anticodon_Ia_Val"/>
</dbReference>
<dbReference type="InterPro" id="IPR009008">
    <property type="entry name" value="Val/Leu/Ile-tRNA-synth_edit"/>
</dbReference>
<dbReference type="PANTHER" id="PTHR11946:SF93">
    <property type="entry name" value="VALINE--TRNA LIGASE, CHLOROPLASTIC_MITOCHONDRIAL 2"/>
    <property type="match status" value="1"/>
</dbReference>
<feature type="domain" description="Methionyl/Valyl/Leucyl/Isoleucyl-tRNA synthetase anticodon-binding" evidence="14">
    <location>
        <begin position="650"/>
        <end position="792"/>
    </location>
</feature>
<dbReference type="InterPro" id="IPR014729">
    <property type="entry name" value="Rossmann-like_a/b/a_fold"/>
</dbReference>
<reference evidence="17" key="1">
    <citation type="journal article" date="2013" name="Genome Announc.">
        <title>Draft Genome Sequence of the Dimorphic Prosthecate Bacterium Brevundimonas abyssalis TAR-001T.</title>
        <authorList>
            <person name="Tsubouchi T."/>
            <person name="Nishi S."/>
            <person name="Usui K."/>
            <person name="Shimane Y."/>
            <person name="Takaki Y."/>
            <person name="Maruyama T."/>
            <person name="Hatada Y."/>
        </authorList>
    </citation>
    <scope>NUCLEOTIDE SEQUENCE [LARGE SCALE GENOMIC DNA]</scope>
    <source>
        <strain evidence="17">TAR-001</strain>
    </source>
</reference>
<comment type="subunit">
    <text evidence="2 12">Monomer.</text>
</comment>
<evidence type="ECO:0000256" key="1">
    <source>
        <dbReference type="ARBA" id="ARBA00004496"/>
    </source>
</evidence>
<dbReference type="InterPro" id="IPR013155">
    <property type="entry name" value="M/V/L/I-tRNA-synth_anticd-bd"/>
</dbReference>
<keyword evidence="17" id="KW-1185">Reference proteome</keyword>
<dbReference type="FunFam" id="1.10.287.380:FF:000001">
    <property type="entry name" value="Valine--tRNA ligase"/>
    <property type="match status" value="1"/>
</dbReference>
<dbReference type="EC" id="6.1.1.9" evidence="12"/>
<dbReference type="Pfam" id="PF08264">
    <property type="entry name" value="Anticodon_1"/>
    <property type="match status" value="1"/>
</dbReference>
<dbReference type="AlphaFoldDB" id="A0A8E0NDL7"/>
<dbReference type="SUPFAM" id="SSF47323">
    <property type="entry name" value="Anticodon-binding domain of a subclass of class I aminoacyl-tRNA synthetases"/>
    <property type="match status" value="1"/>
</dbReference>
<dbReference type="PANTHER" id="PTHR11946">
    <property type="entry name" value="VALYL-TRNA SYNTHETASES"/>
    <property type="match status" value="1"/>
</dbReference>
<keyword evidence="8 12" id="KW-0175">Coiled coil</keyword>
<dbReference type="GO" id="GO:0004832">
    <property type="term" value="F:valine-tRNA ligase activity"/>
    <property type="evidence" value="ECO:0007669"/>
    <property type="project" value="UniProtKB-UniRule"/>
</dbReference>
<dbReference type="Proteomes" id="UP000016569">
    <property type="component" value="Unassembled WGS sequence"/>
</dbReference>
<dbReference type="Gene3D" id="3.90.740.10">
    <property type="entry name" value="Valyl/Leucyl/Isoleucyl-tRNA synthetase, editing domain"/>
    <property type="match status" value="1"/>
</dbReference>
<keyword evidence="9 12" id="KW-0030">Aminoacyl-tRNA synthetase</keyword>
<organism evidence="16 17">
    <name type="scientific">Brevundimonas abyssalis TAR-001</name>
    <dbReference type="NCBI Taxonomy" id="1391729"/>
    <lineage>
        <taxon>Bacteria</taxon>
        <taxon>Pseudomonadati</taxon>
        <taxon>Pseudomonadota</taxon>
        <taxon>Alphaproteobacteria</taxon>
        <taxon>Caulobacterales</taxon>
        <taxon>Caulobacteraceae</taxon>
        <taxon>Brevundimonas</taxon>
    </lineage>
</organism>
<dbReference type="Pfam" id="PF10458">
    <property type="entry name" value="Val_tRNA-synt_C"/>
    <property type="match status" value="1"/>
</dbReference>
<keyword evidence="6 12" id="KW-0067">ATP-binding</keyword>
<evidence type="ECO:0000313" key="17">
    <source>
        <dbReference type="Proteomes" id="UP000016569"/>
    </source>
</evidence>
<evidence type="ECO:0000256" key="12">
    <source>
        <dbReference type="HAMAP-Rule" id="MF_02004"/>
    </source>
</evidence>
<evidence type="ECO:0000256" key="2">
    <source>
        <dbReference type="ARBA" id="ARBA00011245"/>
    </source>
</evidence>
<keyword evidence="5 12" id="KW-0547">Nucleotide-binding</keyword>
<dbReference type="Pfam" id="PF00133">
    <property type="entry name" value="tRNA-synt_1"/>
    <property type="match status" value="1"/>
</dbReference>
<dbReference type="FunFam" id="3.40.50.620:FF:000032">
    <property type="entry name" value="Valine--tRNA ligase"/>
    <property type="match status" value="1"/>
</dbReference>
<evidence type="ECO:0000313" key="16">
    <source>
        <dbReference type="EMBL" id="GAD60395.1"/>
    </source>
</evidence>
<comment type="domain">
    <text evidence="12">The C-terminal coiled-coil domain is crucial for aminoacylation activity.</text>
</comment>
<feature type="coiled-coil region" evidence="12">
    <location>
        <begin position="893"/>
        <end position="920"/>
    </location>
</feature>
<evidence type="ECO:0000256" key="10">
    <source>
        <dbReference type="ARBA" id="ARBA00047552"/>
    </source>
</evidence>
<sequence length="921" mass="102349">MLEKTFDPRAAEPRHYERWEASGLFAPRERAATDGAADAYSIVIPPPNVTGSLHIGHALNNTLQDILARYHRMKGKAVLWLPGTDHAGIATQMVVERKLAAEGNIGRRDLGRDAFIDKVWEWKAESGGTIVRQLRRLGASCDWSRERFTLDEGLNAAVRKVFVQLHRDGLIYRDKRLVNWDPHFQTAISDLEVEQKEVEGAYWHFAYPLADGVTYEHPVAFDEDGKPTEYETRDYIVVATTRPETMLGDTGVAVHPDDERYAGLVGKAVILPITGRRIPIVADDYADPTKGSGAVKITPAHDFNDFGVGKRAGLATLNVMDSLARITAADTPDVPADYEGMDRFAARKAIVARAEEEGWLKAIEKTKHMVPHGDRSGVVIEPWLTDQWYVDAKTLAQPAIKAVEQGDTTFEPASYSKIYFEWLRNIEPWCISRQLWWGHRIPAWYGPDGHIFVAENAEEANAAAAEHYRDDPSGGALLFKLTNGELLVQDEDVLDTWFSSALWPFSTMGWPDKTEDLERFYPTSDLVTAADIIFFWVARMMMMGLHFMDEVPFKRVIINGLVRDEKGQKMSKSKGNVIDPLEIIDDLGADPLRFTMAILSGTRDIKLSKQRIEGYRNFGTKLWNAARFAQMNEAARVEGFDPATVEQTINRWIRGELVKTERQVADAIEGGRFDDAAGALYRFIWNVFCDWYLELAKPVFGGADEAAKAETRAMTAWTLDQTIKLLHPVMPFITEELWTQLGGEGLVMGAAWPEFPETFIDADAGAEIGWLVDLVTEVRALRGEMNVPPSAKPPLTIVAPDSQTAARVERHRDLLQTLARVSSVQTADAAPAGAVTFVSGSTTAALALADLIDLGAERARLEKAVADFDADIGHVNKKLGNPNFVARAAPEVVDEQREKLAAAEAGKAKMQAALKRLEDLT</sequence>
<dbReference type="Gene3D" id="1.10.287.380">
    <property type="entry name" value="Valyl-tRNA synthetase, C-terminal domain"/>
    <property type="match status" value="1"/>
</dbReference>